<organism evidence="2 3">
    <name type="scientific">Yersinia aldovae</name>
    <dbReference type="NCBI Taxonomy" id="29483"/>
    <lineage>
        <taxon>Bacteria</taxon>
        <taxon>Pseudomonadati</taxon>
        <taxon>Pseudomonadota</taxon>
        <taxon>Gammaproteobacteria</taxon>
        <taxon>Enterobacterales</taxon>
        <taxon>Yersiniaceae</taxon>
        <taxon>Yersinia</taxon>
    </lineage>
</organism>
<comment type="caution">
    <text evidence="2">The sequence shown here is derived from an EMBL/GenBank/DDBJ whole genome shotgun (WGS) entry which is preliminary data.</text>
</comment>
<evidence type="ECO:0000313" key="2">
    <source>
        <dbReference type="EMBL" id="CNK98720.1"/>
    </source>
</evidence>
<evidence type="ECO:0000313" key="3">
    <source>
        <dbReference type="Proteomes" id="UP000038647"/>
    </source>
</evidence>
<protein>
    <submittedName>
        <fullName evidence="2">Uncharacterized protein</fullName>
    </submittedName>
</protein>
<keyword evidence="3" id="KW-1185">Reference proteome</keyword>
<reference evidence="2 3" key="1">
    <citation type="submission" date="2015-03" db="EMBL/GenBank/DDBJ databases">
        <authorList>
            <consortium name="Pathogen Informatics"/>
            <person name="Murphy D."/>
        </authorList>
    </citation>
    <scope>NUCLEOTIDE SEQUENCE [LARGE SCALE GENOMIC DNA]</scope>
    <source>
        <strain evidence="2 3">IP08791</strain>
    </source>
</reference>
<evidence type="ECO:0000256" key="1">
    <source>
        <dbReference type="SAM" id="MobiDB-lite"/>
    </source>
</evidence>
<name>A0ABM9SSK0_YERAL</name>
<feature type="compositionally biased region" description="Acidic residues" evidence="1">
    <location>
        <begin position="96"/>
        <end position="109"/>
    </location>
</feature>
<dbReference type="EMBL" id="CQEH01000007">
    <property type="protein sequence ID" value="CNK98720.1"/>
    <property type="molecule type" value="Genomic_DNA"/>
</dbReference>
<accession>A0ABM9SSK0</accession>
<dbReference type="Proteomes" id="UP000038647">
    <property type="component" value="Unassembled WGS sequence"/>
</dbReference>
<feature type="region of interest" description="Disordered" evidence="1">
    <location>
        <begin position="86"/>
        <end position="111"/>
    </location>
</feature>
<proteinExistence type="predicted"/>
<sequence length="741" mass="82252">MTVFICLFEPKKAAVKNGAIPLVIALEAINKKMASALAIGKLWEAYPAAGDNFADPKICEDTVGQPRPVVGEFDEQFAQENTFDGKVWTPNTVASPEDEDDNDGDEQGDDSGLVNYAKLGIDVKVGKILMYDLRDIDTHELSLVYDLVNDDEGDAGLRSIITALAGIPAIGAMYQESVKELIDAINVKFPKTPQFPEVRKFAQKWVDEPNKRDELTGTKKVTRIDTPAPDVPIKRSFEHTCKTLDLEVALALVPTDFNCWEIHSAEMKQAKELMDSNDDAWRKWSTELRVRSDALSIPRETLFEIIRVGKKKPIFLTNAAARKEFIAQCIAVKGPQPAVKNLGDGKFSIDGLVGGEPQPAANSETKLALVASSEPETETKPPIVATEQENPAQEPITDNAAQQAKETLDQLGYGVYASTDDKSELSEKAAKTTQPTEATTIEINTDTFQQRATQIDNDISKLSKASQDNLCIWKLVQRTDPARTKRKDTEKNGKIIRSVTSINPTYQAMRATEIFGPFGSGWGVDIISEEFIPGIPFMEAILDSNNREIGRKPMRDGDGMILRTSNHTMRIELWYRLGEMRGRFTAFGHTKHIYQTTYGFTCDDEVSKKSLTDATTKALAQLGFSADVFMGMFDDAEYNADNSLGFSLKNASNKAEDSVRLRSELDDQFKANTETMRTAVTANEVNKICSTLTRVMDAHIKNSKAIGDKEYEKYLTGRLRRLNEIKAECLIKFENTAEKTS</sequence>
<dbReference type="RefSeq" id="WP_049603759.1">
    <property type="nucleotide sequence ID" value="NZ_CABHQE010000096.1"/>
</dbReference>
<gene>
    <name evidence="2" type="ORF">ERS137966_01866</name>
</gene>